<comment type="caution">
    <text evidence="8">The sequence shown here is derived from an EMBL/GenBank/DDBJ whole genome shotgun (WGS) entry which is preliminary data.</text>
</comment>
<dbReference type="PANTHER" id="PTHR30349:SF64">
    <property type="entry name" value="PROPHAGE INTEGRASE INTD-RELATED"/>
    <property type="match status" value="1"/>
</dbReference>
<evidence type="ECO:0000256" key="1">
    <source>
        <dbReference type="ARBA" id="ARBA00008857"/>
    </source>
</evidence>
<keyword evidence="2" id="KW-0229">DNA integration</keyword>
<dbReference type="PANTHER" id="PTHR30349">
    <property type="entry name" value="PHAGE INTEGRASE-RELATED"/>
    <property type="match status" value="1"/>
</dbReference>
<reference evidence="9" key="1">
    <citation type="journal article" date="2016" name="Genome Announc.">
        <title>Draft Genome Sequences of Five Rapidly Growing Mycobacterium Species, M. thermoresistibile, M. fortuitum subsp. acetamidolyticum, M. canariasense, M. brisbanense, and M. novocastrense.</title>
        <authorList>
            <person name="Katahira K."/>
            <person name="Ogura Y."/>
            <person name="Gotoh Y."/>
            <person name="Hayashi T."/>
        </authorList>
    </citation>
    <scope>NUCLEOTIDE SEQUENCE [LARGE SCALE GENOMIC DNA]</scope>
    <source>
        <strain evidence="9">JCM15654</strain>
    </source>
</reference>
<accession>A0A100W4S0</accession>
<dbReference type="Pfam" id="PF00589">
    <property type="entry name" value="Phage_integrase"/>
    <property type="match status" value="1"/>
</dbReference>
<dbReference type="Pfam" id="PF14659">
    <property type="entry name" value="Phage_int_SAM_3"/>
    <property type="match status" value="1"/>
</dbReference>
<dbReference type="PROSITE" id="PS51898">
    <property type="entry name" value="TYR_RECOMBINASE"/>
    <property type="match status" value="1"/>
</dbReference>
<evidence type="ECO:0000256" key="2">
    <source>
        <dbReference type="ARBA" id="ARBA00022908"/>
    </source>
</evidence>
<evidence type="ECO:0000259" key="6">
    <source>
        <dbReference type="PROSITE" id="PS51898"/>
    </source>
</evidence>
<dbReference type="InterPro" id="IPR044068">
    <property type="entry name" value="CB"/>
</dbReference>
<dbReference type="InterPro" id="IPR050090">
    <property type="entry name" value="Tyrosine_recombinase_XerCD"/>
</dbReference>
<dbReference type="EMBL" id="BCSX01000049">
    <property type="protein sequence ID" value="GAS91536.1"/>
    <property type="molecule type" value="Genomic_DNA"/>
</dbReference>
<reference evidence="9" key="2">
    <citation type="submission" date="2016-02" db="EMBL/GenBank/DDBJ databases">
        <title>Draft genome sequence of five rapidly growing Mycobacterium species.</title>
        <authorList>
            <person name="Katahira K."/>
            <person name="Gotou Y."/>
            <person name="Iida K."/>
            <person name="Ogura Y."/>
            <person name="Hayashi T."/>
        </authorList>
    </citation>
    <scope>NUCLEOTIDE SEQUENCE [LARGE SCALE GENOMIC DNA]</scope>
    <source>
        <strain evidence="9">JCM15654</strain>
    </source>
</reference>
<dbReference type="GO" id="GO:0015074">
    <property type="term" value="P:DNA integration"/>
    <property type="evidence" value="ECO:0007669"/>
    <property type="project" value="UniProtKB-KW"/>
</dbReference>
<dbReference type="Proteomes" id="UP000069620">
    <property type="component" value="Unassembled WGS sequence"/>
</dbReference>
<feature type="domain" description="Tyr recombinase" evidence="6">
    <location>
        <begin position="218"/>
        <end position="459"/>
    </location>
</feature>
<dbReference type="InterPro" id="IPR002104">
    <property type="entry name" value="Integrase_catalytic"/>
</dbReference>
<comment type="similarity">
    <text evidence="1">Belongs to the 'phage' integrase family.</text>
</comment>
<dbReference type="GO" id="GO:0006310">
    <property type="term" value="P:DNA recombination"/>
    <property type="evidence" value="ECO:0007669"/>
    <property type="project" value="UniProtKB-KW"/>
</dbReference>
<dbReference type="RefSeq" id="WP_062831391.1">
    <property type="nucleotide sequence ID" value="NZ_BCSX01000049.1"/>
</dbReference>
<name>A0A100W4S0_9MYCO</name>
<dbReference type="CDD" id="cd01189">
    <property type="entry name" value="INT_ICEBs1_C_like"/>
    <property type="match status" value="1"/>
</dbReference>
<evidence type="ECO:0000256" key="3">
    <source>
        <dbReference type="ARBA" id="ARBA00023125"/>
    </source>
</evidence>
<gene>
    <name evidence="8" type="ORF">RMCB_5632</name>
</gene>
<feature type="domain" description="Core-binding (CB)" evidence="7">
    <location>
        <begin position="82"/>
        <end position="188"/>
    </location>
</feature>
<organism evidence="8 9">
    <name type="scientific">Mycolicibacterium brisbanense</name>
    <dbReference type="NCBI Taxonomy" id="146020"/>
    <lineage>
        <taxon>Bacteria</taxon>
        <taxon>Bacillati</taxon>
        <taxon>Actinomycetota</taxon>
        <taxon>Actinomycetes</taxon>
        <taxon>Mycobacteriales</taxon>
        <taxon>Mycobacteriaceae</taxon>
        <taxon>Mycolicibacterium</taxon>
    </lineage>
</organism>
<protein>
    <submittedName>
        <fullName evidence="8">Phage integrase family protein</fullName>
    </submittedName>
</protein>
<keyword evidence="4" id="KW-0233">DNA recombination</keyword>
<evidence type="ECO:0000313" key="9">
    <source>
        <dbReference type="Proteomes" id="UP000069620"/>
    </source>
</evidence>
<dbReference type="STRING" id="146020.RMCB_5632"/>
<dbReference type="InterPro" id="IPR010998">
    <property type="entry name" value="Integrase_recombinase_N"/>
</dbReference>
<evidence type="ECO:0000313" key="8">
    <source>
        <dbReference type="EMBL" id="GAS91536.1"/>
    </source>
</evidence>
<dbReference type="AlphaFoldDB" id="A0A100W4S0"/>
<dbReference type="GO" id="GO:0003677">
    <property type="term" value="F:DNA binding"/>
    <property type="evidence" value="ECO:0007669"/>
    <property type="project" value="UniProtKB-UniRule"/>
</dbReference>
<dbReference type="InterPro" id="IPR013762">
    <property type="entry name" value="Integrase-like_cat_sf"/>
</dbReference>
<dbReference type="InterPro" id="IPR011010">
    <property type="entry name" value="DNA_brk_join_enz"/>
</dbReference>
<keyword evidence="3 5" id="KW-0238">DNA-binding</keyword>
<dbReference type="OrthoDB" id="1822491at2"/>
<dbReference type="Gene3D" id="1.10.150.130">
    <property type="match status" value="1"/>
</dbReference>
<dbReference type="InterPro" id="IPR004107">
    <property type="entry name" value="Integrase_SAM-like_N"/>
</dbReference>
<evidence type="ECO:0000256" key="5">
    <source>
        <dbReference type="PROSITE-ProRule" id="PRU01248"/>
    </source>
</evidence>
<dbReference type="SUPFAM" id="SSF56349">
    <property type="entry name" value="DNA breaking-rejoining enzymes"/>
    <property type="match status" value="1"/>
</dbReference>
<dbReference type="PROSITE" id="PS51900">
    <property type="entry name" value="CB"/>
    <property type="match status" value="1"/>
</dbReference>
<keyword evidence="9" id="KW-1185">Reference proteome</keyword>
<dbReference type="Gene3D" id="1.10.443.10">
    <property type="entry name" value="Intergrase catalytic core"/>
    <property type="match status" value="1"/>
</dbReference>
<sequence>MATIRKRTTKKLDKFGNPVVSYQVRWNEPVRDEFGAPTGQYKETSETFPTERKAKAHLRKVEDQLDSAAGVDPSSQKAKANRPLGEYAKQYLDSLVGTIDDDTIQGYANTYRRHIAGVFGQRPVASITTADVARFRADLLAPHEERDYVTRGTASPATASKKRATVTRSPKTVKHIIGTLKRMLDVAVDDQAIPSNPVVPGRRHSTKRRVVANGKAPFKHRPLSSGEVAAVHDYIAEQRGNPVYALVVVFAAYTGVRVAELQGLQIQDLTLSDIPGTVGSVRVVRTLKKGRPTPNHDGNAVNESVSTTLRWIEGTPKSDASTDRTIPLAPWLADDMRAYLSQMHPFSGIGSSSKRIDHAPLFPGKRTRAGKAEVSAQDFDWAKPLVVDNVYHNYFQPATKALGLGNVRFYDLRHTFATLALSAGEHYMQVSKWLGHSSYVLTLTTYADYIREDDTAAPNLPRPVAQAAKAARNIVPLHRKAR</sequence>
<evidence type="ECO:0000259" key="7">
    <source>
        <dbReference type="PROSITE" id="PS51900"/>
    </source>
</evidence>
<proteinExistence type="inferred from homology"/>
<evidence type="ECO:0000256" key="4">
    <source>
        <dbReference type="ARBA" id="ARBA00023172"/>
    </source>
</evidence>